<feature type="domain" description="N-acetyltransferase" evidence="3">
    <location>
        <begin position="6"/>
        <end position="168"/>
    </location>
</feature>
<evidence type="ECO:0000256" key="2">
    <source>
        <dbReference type="ARBA" id="ARBA00023315"/>
    </source>
</evidence>
<dbReference type="CDD" id="cd04301">
    <property type="entry name" value="NAT_SF"/>
    <property type="match status" value="1"/>
</dbReference>
<dbReference type="PROSITE" id="PS51186">
    <property type="entry name" value="GNAT"/>
    <property type="match status" value="1"/>
</dbReference>
<dbReference type="EMBL" id="MLBY01000004">
    <property type="protein sequence ID" value="MEE7457157.1"/>
    <property type="molecule type" value="Genomic_DNA"/>
</dbReference>
<name>A0ABU7TA06_9HYPH</name>
<keyword evidence="5" id="KW-1185">Reference proteome</keyword>
<proteinExistence type="predicted"/>
<dbReference type="Pfam" id="PF00583">
    <property type="entry name" value="Acetyltransf_1"/>
    <property type="match status" value="1"/>
</dbReference>
<evidence type="ECO:0000259" key="3">
    <source>
        <dbReference type="PROSITE" id="PS51186"/>
    </source>
</evidence>
<dbReference type="InterPro" id="IPR000182">
    <property type="entry name" value="GNAT_dom"/>
</dbReference>
<dbReference type="Gene3D" id="3.40.630.30">
    <property type="match status" value="1"/>
</dbReference>
<evidence type="ECO:0000256" key="1">
    <source>
        <dbReference type="ARBA" id="ARBA00022679"/>
    </source>
</evidence>
<evidence type="ECO:0000313" key="5">
    <source>
        <dbReference type="Proteomes" id="UP001349262"/>
    </source>
</evidence>
<comment type="caution">
    <text evidence="4">The sequence shown here is derived from an EMBL/GenBank/DDBJ whole genome shotgun (WGS) entry which is preliminary data.</text>
</comment>
<dbReference type="InterPro" id="IPR016181">
    <property type="entry name" value="Acyl_CoA_acyltransferase"/>
</dbReference>
<keyword evidence="2" id="KW-0012">Acyltransferase</keyword>
<dbReference type="PANTHER" id="PTHR43877">
    <property type="entry name" value="AMINOALKYLPHOSPHONATE N-ACETYLTRANSFERASE-RELATED-RELATED"/>
    <property type="match status" value="1"/>
</dbReference>
<keyword evidence="1" id="KW-0808">Transferase</keyword>
<gene>
    <name evidence="4" type="ORF">MRSR164_10310</name>
</gene>
<sequence length="170" mass="18432">MTEPAVTIRRLDPGDVPAMRALNALFGCAFAEPDTYDGAPPDDAWLAEGLAKPQVAVLVAQENAKEGEGAVLGGLVAYEFDKFERARREIYLYDLAVAAEHRRRGIATALIKHLRAHAARRGAWVIFVQGDPGDDPALALYERLGTREEVLHFDIAVDPALPSPPSPPLP</sequence>
<dbReference type="SUPFAM" id="SSF55729">
    <property type="entry name" value="Acyl-CoA N-acyltransferases (Nat)"/>
    <property type="match status" value="1"/>
</dbReference>
<dbReference type="Proteomes" id="UP001349262">
    <property type="component" value="Unassembled WGS sequence"/>
</dbReference>
<protein>
    <submittedName>
        <fullName evidence="4">AAC(3)-I family aminoglycoside 3-N-acetyltransferase</fullName>
    </submittedName>
</protein>
<accession>A0ABU7TA06</accession>
<dbReference type="InterPro" id="IPR050832">
    <property type="entry name" value="Bact_Acetyltransf"/>
</dbReference>
<reference evidence="4 5" key="1">
    <citation type="journal article" date="2012" name="Genet. Mol. Biol.">
        <title>Analysis of 16S rRNA and mxaF genes revealing insights into Methylobacterium niche-specific plant association.</title>
        <authorList>
            <person name="Dourado M.N."/>
            <person name="Andreote F.D."/>
            <person name="Dini-Andreote F."/>
            <person name="Conti R."/>
            <person name="Araujo J.M."/>
            <person name="Araujo W.L."/>
        </authorList>
    </citation>
    <scope>NUCLEOTIDE SEQUENCE [LARGE SCALE GENOMIC DNA]</scope>
    <source>
        <strain evidence="4 5">SR1.6/4</strain>
    </source>
</reference>
<evidence type="ECO:0000313" key="4">
    <source>
        <dbReference type="EMBL" id="MEE7457157.1"/>
    </source>
</evidence>
<organism evidence="4 5">
    <name type="scientific">Methylobacterium radiotolerans</name>
    <dbReference type="NCBI Taxonomy" id="31998"/>
    <lineage>
        <taxon>Bacteria</taxon>
        <taxon>Pseudomonadati</taxon>
        <taxon>Pseudomonadota</taxon>
        <taxon>Alphaproteobacteria</taxon>
        <taxon>Hyphomicrobiales</taxon>
        <taxon>Methylobacteriaceae</taxon>
        <taxon>Methylobacterium</taxon>
    </lineage>
</organism>
<dbReference type="NCBIfam" id="NF033083">
    <property type="entry name" value="AAC_3_I"/>
    <property type="match status" value="1"/>
</dbReference>